<sequence length="84" mass="9178">MGAGPHSAAERGTNQKWKAALWSLAQQVTEAIEGQGGSSQVAELKAVQLTLDIVQCEKCPTHYLYTDSWTVARGHKKNRTHQSS</sequence>
<evidence type="ECO:0000313" key="2">
    <source>
        <dbReference type="Proteomes" id="UP000796761"/>
    </source>
</evidence>
<dbReference type="InterPro" id="IPR036397">
    <property type="entry name" value="RNaseH_sf"/>
</dbReference>
<protein>
    <submittedName>
        <fullName evidence="1">Uncharacterized protein</fullName>
    </submittedName>
</protein>
<proteinExistence type="predicted"/>
<dbReference type="Gene3D" id="3.30.420.10">
    <property type="entry name" value="Ribonuclease H-like superfamily/Ribonuclease H"/>
    <property type="match status" value="1"/>
</dbReference>
<dbReference type="GO" id="GO:0003676">
    <property type="term" value="F:nucleic acid binding"/>
    <property type="evidence" value="ECO:0007669"/>
    <property type="project" value="InterPro"/>
</dbReference>
<dbReference type="Proteomes" id="UP000796761">
    <property type="component" value="Unassembled WGS sequence"/>
</dbReference>
<dbReference type="EMBL" id="SWJQ01001878">
    <property type="protein sequence ID" value="TRZ07239.1"/>
    <property type="molecule type" value="Genomic_DNA"/>
</dbReference>
<reference evidence="1" key="1">
    <citation type="submission" date="2019-04" db="EMBL/GenBank/DDBJ databases">
        <title>Genome assembly of Zosterops borbonicus 15179.</title>
        <authorList>
            <person name="Leroy T."/>
            <person name="Anselmetti Y."/>
            <person name="Tilak M.-K."/>
            <person name="Nabholz B."/>
        </authorList>
    </citation>
    <scope>NUCLEOTIDE SEQUENCE</scope>
    <source>
        <strain evidence="1">HGM_15179</strain>
        <tissue evidence="1">Muscle</tissue>
    </source>
</reference>
<organism evidence="1 2">
    <name type="scientific">Zosterops borbonicus</name>
    <dbReference type="NCBI Taxonomy" id="364589"/>
    <lineage>
        <taxon>Eukaryota</taxon>
        <taxon>Metazoa</taxon>
        <taxon>Chordata</taxon>
        <taxon>Craniata</taxon>
        <taxon>Vertebrata</taxon>
        <taxon>Euteleostomi</taxon>
        <taxon>Archelosauria</taxon>
        <taxon>Archosauria</taxon>
        <taxon>Dinosauria</taxon>
        <taxon>Saurischia</taxon>
        <taxon>Theropoda</taxon>
        <taxon>Coelurosauria</taxon>
        <taxon>Aves</taxon>
        <taxon>Neognathae</taxon>
        <taxon>Neoaves</taxon>
        <taxon>Telluraves</taxon>
        <taxon>Australaves</taxon>
        <taxon>Passeriformes</taxon>
        <taxon>Sylvioidea</taxon>
        <taxon>Zosteropidae</taxon>
        <taxon>Zosterops</taxon>
    </lineage>
</organism>
<name>A0A8K1FVI9_9PASS</name>
<evidence type="ECO:0000313" key="1">
    <source>
        <dbReference type="EMBL" id="TRZ07239.1"/>
    </source>
</evidence>
<gene>
    <name evidence="1" type="ORF">HGM15179_019868</name>
</gene>
<keyword evidence="2" id="KW-1185">Reference proteome</keyword>
<comment type="caution">
    <text evidence="1">The sequence shown here is derived from an EMBL/GenBank/DDBJ whole genome shotgun (WGS) entry which is preliminary data.</text>
</comment>
<accession>A0A8K1FVI9</accession>
<dbReference type="AlphaFoldDB" id="A0A8K1FVI9"/>
<dbReference type="OrthoDB" id="10410155at2759"/>